<evidence type="ECO:0000313" key="8">
    <source>
        <dbReference type="Proteomes" id="UP000430345"/>
    </source>
</evidence>
<organism evidence="7 8">
    <name type="scientific">Clostridium tarantellae</name>
    <dbReference type="NCBI Taxonomy" id="39493"/>
    <lineage>
        <taxon>Bacteria</taxon>
        <taxon>Bacillati</taxon>
        <taxon>Bacillota</taxon>
        <taxon>Clostridia</taxon>
        <taxon>Eubacteriales</taxon>
        <taxon>Clostridiaceae</taxon>
        <taxon>Clostridium</taxon>
    </lineage>
</organism>
<dbReference type="GO" id="GO:0003677">
    <property type="term" value="F:DNA binding"/>
    <property type="evidence" value="ECO:0007669"/>
    <property type="project" value="InterPro"/>
</dbReference>
<dbReference type="InterPro" id="IPR007627">
    <property type="entry name" value="RNA_pol_sigma70_r2"/>
</dbReference>
<dbReference type="InterPro" id="IPR013324">
    <property type="entry name" value="RNA_pol_sigma_r3/r4-like"/>
</dbReference>
<dbReference type="GO" id="GO:0016987">
    <property type="term" value="F:sigma factor activity"/>
    <property type="evidence" value="ECO:0007669"/>
    <property type="project" value="UniProtKB-KW"/>
</dbReference>
<dbReference type="Pfam" id="PF08281">
    <property type="entry name" value="Sigma70_r4_2"/>
    <property type="match status" value="1"/>
</dbReference>
<dbReference type="SUPFAM" id="SSF88946">
    <property type="entry name" value="Sigma2 domain of RNA polymerase sigma factors"/>
    <property type="match status" value="1"/>
</dbReference>
<dbReference type="InterPro" id="IPR013325">
    <property type="entry name" value="RNA_pol_sigma_r2"/>
</dbReference>
<proteinExistence type="inferred from homology"/>
<dbReference type="AlphaFoldDB" id="A0A6I1MPM6"/>
<evidence type="ECO:0000313" key="7">
    <source>
        <dbReference type="EMBL" id="MPQ44870.1"/>
    </source>
</evidence>
<dbReference type="PANTHER" id="PTHR43133">
    <property type="entry name" value="RNA POLYMERASE ECF-TYPE SIGMA FACTO"/>
    <property type="match status" value="1"/>
</dbReference>
<evidence type="ECO:0000256" key="3">
    <source>
        <dbReference type="ARBA" id="ARBA00023082"/>
    </source>
</evidence>
<feature type="domain" description="RNA polymerase sigma factor 70 region 4 type 2" evidence="6">
    <location>
        <begin position="131"/>
        <end position="182"/>
    </location>
</feature>
<dbReference type="SUPFAM" id="SSF88659">
    <property type="entry name" value="Sigma3 and sigma4 domains of RNA polymerase sigma factors"/>
    <property type="match status" value="1"/>
</dbReference>
<dbReference type="GO" id="GO:0006352">
    <property type="term" value="P:DNA-templated transcription initiation"/>
    <property type="evidence" value="ECO:0007669"/>
    <property type="project" value="InterPro"/>
</dbReference>
<keyword evidence="8" id="KW-1185">Reference proteome</keyword>
<name>A0A6I1MPM6_9CLOT</name>
<dbReference type="InterPro" id="IPR013249">
    <property type="entry name" value="RNA_pol_sigma70_r4_t2"/>
</dbReference>
<dbReference type="Gene3D" id="1.10.10.10">
    <property type="entry name" value="Winged helix-like DNA-binding domain superfamily/Winged helix DNA-binding domain"/>
    <property type="match status" value="1"/>
</dbReference>
<gene>
    <name evidence="7" type="ORF">GBZ86_14105</name>
</gene>
<accession>A0A6I1MPM6</accession>
<evidence type="ECO:0000256" key="4">
    <source>
        <dbReference type="ARBA" id="ARBA00023163"/>
    </source>
</evidence>
<dbReference type="EMBL" id="WHJC01000343">
    <property type="protein sequence ID" value="MPQ44870.1"/>
    <property type="molecule type" value="Genomic_DNA"/>
</dbReference>
<evidence type="ECO:0000259" key="5">
    <source>
        <dbReference type="Pfam" id="PF04542"/>
    </source>
</evidence>
<sequence>MNTTNVFHIGFFRNKYKNKPIEKRKSNITLAIEGDKEAFNILIQENLNALYIVARGILNNEYDIEDAFQNTIINAYEHITSLKHEKYFKTWLTRIMINECNNIIRKNSKILYMEDSRIKEKYYENNIKNLDLMEAINALNNDLKITTWLFYFKDMSIEEISDTLGIAKGTVKSRLSRARQKLYTIMKGEN</sequence>
<dbReference type="InterPro" id="IPR039425">
    <property type="entry name" value="RNA_pol_sigma-70-like"/>
</dbReference>
<reference evidence="7 8" key="1">
    <citation type="submission" date="2019-10" db="EMBL/GenBank/DDBJ databases">
        <title>The Genome Sequence of Clostridium tarantellae Isolated from Fish Brain.</title>
        <authorList>
            <person name="Bano L."/>
            <person name="Kiel M."/>
            <person name="Sales G."/>
            <person name="Doxey A.C."/>
            <person name="Mansfield M.J."/>
            <person name="Schiavone M."/>
            <person name="Rossetto O."/>
            <person name="Pirazzini M."/>
            <person name="Dobrindt U."/>
            <person name="Montecucco C."/>
        </authorList>
    </citation>
    <scope>NUCLEOTIDE SEQUENCE [LARGE SCALE GENOMIC DNA]</scope>
    <source>
        <strain evidence="7 8">DSM 3997</strain>
    </source>
</reference>
<dbReference type="RefSeq" id="WP_152891711.1">
    <property type="nucleotide sequence ID" value="NZ_WHJC01000343.1"/>
</dbReference>
<dbReference type="Proteomes" id="UP000430345">
    <property type="component" value="Unassembled WGS sequence"/>
</dbReference>
<protein>
    <submittedName>
        <fullName evidence="7">Sigma-70 family RNA polymerase sigma factor</fullName>
    </submittedName>
</protein>
<evidence type="ECO:0000256" key="2">
    <source>
        <dbReference type="ARBA" id="ARBA00023015"/>
    </source>
</evidence>
<keyword evidence="2" id="KW-0805">Transcription regulation</keyword>
<dbReference type="OrthoDB" id="9782703at2"/>
<dbReference type="PANTHER" id="PTHR43133:SF51">
    <property type="entry name" value="RNA POLYMERASE SIGMA FACTOR"/>
    <property type="match status" value="1"/>
</dbReference>
<comment type="similarity">
    <text evidence="1">Belongs to the sigma-70 factor family. ECF subfamily.</text>
</comment>
<evidence type="ECO:0000259" key="6">
    <source>
        <dbReference type="Pfam" id="PF08281"/>
    </source>
</evidence>
<dbReference type="Pfam" id="PF04542">
    <property type="entry name" value="Sigma70_r2"/>
    <property type="match status" value="1"/>
</dbReference>
<dbReference type="NCBIfam" id="TIGR02937">
    <property type="entry name" value="sigma70-ECF"/>
    <property type="match status" value="1"/>
</dbReference>
<keyword evidence="3" id="KW-0731">Sigma factor</keyword>
<evidence type="ECO:0000256" key="1">
    <source>
        <dbReference type="ARBA" id="ARBA00010641"/>
    </source>
</evidence>
<dbReference type="Gene3D" id="1.10.1740.10">
    <property type="match status" value="1"/>
</dbReference>
<feature type="domain" description="RNA polymerase sigma-70 region 2" evidence="5">
    <location>
        <begin position="42"/>
        <end position="109"/>
    </location>
</feature>
<comment type="caution">
    <text evidence="7">The sequence shown here is derived from an EMBL/GenBank/DDBJ whole genome shotgun (WGS) entry which is preliminary data.</text>
</comment>
<dbReference type="CDD" id="cd06171">
    <property type="entry name" value="Sigma70_r4"/>
    <property type="match status" value="1"/>
</dbReference>
<dbReference type="InterPro" id="IPR036388">
    <property type="entry name" value="WH-like_DNA-bd_sf"/>
</dbReference>
<dbReference type="InterPro" id="IPR014284">
    <property type="entry name" value="RNA_pol_sigma-70_dom"/>
</dbReference>
<keyword evidence="4" id="KW-0804">Transcription</keyword>